<accession>A0ABT9G1J5</accession>
<gene>
    <name evidence="1" type="ORF">Q8X39_06920</name>
</gene>
<sequence>MTNALHRAIAACDGAGALASAIGVSVQRLSNWRTRGIPTDVCPLIERATRERGKPVLCEELRPDVLWSVLRQAGPMSVPTAADQVERRAA</sequence>
<name>A0ABT9G1J5_LEPDI</name>
<evidence type="ECO:0000313" key="1">
    <source>
        <dbReference type="EMBL" id="MDP4300365.1"/>
    </source>
</evidence>
<dbReference type="RefSeq" id="WP_305748926.1">
    <property type="nucleotide sequence ID" value="NZ_JAUZEE010000003.1"/>
</dbReference>
<dbReference type="Gene3D" id="1.10.260.40">
    <property type="entry name" value="lambda repressor-like DNA-binding domains"/>
    <property type="match status" value="1"/>
</dbReference>
<dbReference type="EMBL" id="JAUZEE010000003">
    <property type="protein sequence ID" value="MDP4300365.1"/>
    <property type="molecule type" value="Genomic_DNA"/>
</dbReference>
<dbReference type="InterPro" id="IPR031856">
    <property type="entry name" value="YdaS_toxin-like"/>
</dbReference>
<dbReference type="Proteomes" id="UP001235760">
    <property type="component" value="Unassembled WGS sequence"/>
</dbReference>
<comment type="caution">
    <text evidence="1">The sequence shown here is derived from an EMBL/GenBank/DDBJ whole genome shotgun (WGS) entry which is preliminary data.</text>
</comment>
<evidence type="ECO:0000313" key="2">
    <source>
        <dbReference type="Proteomes" id="UP001235760"/>
    </source>
</evidence>
<proteinExistence type="predicted"/>
<reference evidence="1 2" key="1">
    <citation type="submission" date="2023-08" db="EMBL/GenBank/DDBJ databases">
        <authorList>
            <person name="Roldan D.M."/>
            <person name="Menes R.J."/>
        </authorList>
    </citation>
    <scope>NUCLEOTIDE SEQUENCE [LARGE SCALE GENOMIC DNA]</scope>
    <source>
        <strain evidence="1 2">CCM 2812</strain>
    </source>
</reference>
<dbReference type="Pfam" id="PF15943">
    <property type="entry name" value="YdaS_toxin"/>
    <property type="match status" value="1"/>
</dbReference>
<dbReference type="SUPFAM" id="SSF47413">
    <property type="entry name" value="lambda repressor-like DNA-binding domains"/>
    <property type="match status" value="1"/>
</dbReference>
<organism evidence="1 2">
    <name type="scientific">Leptothrix discophora</name>
    <dbReference type="NCBI Taxonomy" id="89"/>
    <lineage>
        <taxon>Bacteria</taxon>
        <taxon>Pseudomonadati</taxon>
        <taxon>Pseudomonadota</taxon>
        <taxon>Betaproteobacteria</taxon>
        <taxon>Burkholderiales</taxon>
        <taxon>Sphaerotilaceae</taxon>
        <taxon>Leptothrix</taxon>
    </lineage>
</organism>
<dbReference type="InterPro" id="IPR010982">
    <property type="entry name" value="Lambda_DNA-bd_dom_sf"/>
</dbReference>
<protein>
    <submittedName>
        <fullName evidence="1">YdaS family helix-turn-helix protein</fullName>
    </submittedName>
</protein>
<keyword evidence="2" id="KW-1185">Reference proteome</keyword>